<organism evidence="2 3">
    <name type="scientific">Tulasnella calospora MUT 4182</name>
    <dbReference type="NCBI Taxonomy" id="1051891"/>
    <lineage>
        <taxon>Eukaryota</taxon>
        <taxon>Fungi</taxon>
        <taxon>Dikarya</taxon>
        <taxon>Basidiomycota</taxon>
        <taxon>Agaricomycotina</taxon>
        <taxon>Agaricomycetes</taxon>
        <taxon>Cantharellales</taxon>
        <taxon>Tulasnellaceae</taxon>
        <taxon>Tulasnella</taxon>
    </lineage>
</organism>
<evidence type="ECO:0000313" key="3">
    <source>
        <dbReference type="Proteomes" id="UP000054248"/>
    </source>
</evidence>
<protein>
    <submittedName>
        <fullName evidence="2">Uncharacterized protein</fullName>
    </submittedName>
</protein>
<name>A0A0C3KLN1_9AGAM</name>
<dbReference type="AlphaFoldDB" id="A0A0C3KLN1"/>
<gene>
    <name evidence="2" type="ORF">M407DRAFT_28164</name>
</gene>
<feature type="transmembrane region" description="Helical" evidence="1">
    <location>
        <begin position="184"/>
        <end position="204"/>
    </location>
</feature>
<proteinExistence type="predicted"/>
<evidence type="ECO:0000313" key="2">
    <source>
        <dbReference type="EMBL" id="KIO22288.1"/>
    </source>
</evidence>
<dbReference type="EMBL" id="KN823113">
    <property type="protein sequence ID" value="KIO22288.1"/>
    <property type="molecule type" value="Genomic_DNA"/>
</dbReference>
<keyword evidence="1" id="KW-0472">Membrane</keyword>
<reference evidence="3" key="2">
    <citation type="submission" date="2015-01" db="EMBL/GenBank/DDBJ databases">
        <title>Evolutionary Origins and Diversification of the Mycorrhizal Mutualists.</title>
        <authorList>
            <consortium name="DOE Joint Genome Institute"/>
            <consortium name="Mycorrhizal Genomics Consortium"/>
            <person name="Kohler A."/>
            <person name="Kuo A."/>
            <person name="Nagy L.G."/>
            <person name="Floudas D."/>
            <person name="Copeland A."/>
            <person name="Barry K.W."/>
            <person name="Cichocki N."/>
            <person name="Veneault-Fourrey C."/>
            <person name="LaButti K."/>
            <person name="Lindquist E.A."/>
            <person name="Lipzen A."/>
            <person name="Lundell T."/>
            <person name="Morin E."/>
            <person name="Murat C."/>
            <person name="Riley R."/>
            <person name="Ohm R."/>
            <person name="Sun H."/>
            <person name="Tunlid A."/>
            <person name="Henrissat B."/>
            <person name="Grigoriev I.V."/>
            <person name="Hibbett D.S."/>
            <person name="Martin F."/>
        </authorList>
    </citation>
    <scope>NUCLEOTIDE SEQUENCE [LARGE SCALE GENOMIC DNA]</scope>
    <source>
        <strain evidence="3">MUT 4182</strain>
    </source>
</reference>
<keyword evidence="1" id="KW-0812">Transmembrane</keyword>
<accession>A0A0C3KLN1</accession>
<evidence type="ECO:0000256" key="1">
    <source>
        <dbReference type="SAM" id="Phobius"/>
    </source>
</evidence>
<keyword evidence="3" id="KW-1185">Reference proteome</keyword>
<keyword evidence="1" id="KW-1133">Transmembrane helix</keyword>
<sequence length="385" mass="43013">MSPVDSSQPTQGQVHIPSLIGGFPTQDDFAPSILLIIFYFFSLFPYIRRLYDPDTRTIALASTTTSFAIERIVVYSLRLTQSQRHQPGEDLGGAPVYQQLSFAVGYIGLIVDAVSFGRAVLVNATLEDPGRGSKDRPSLRKRIRTLLLYPNMALLVTTQLGVVAFGFLYNTPESQGKANLLRTLRYVCDVVPLLVEVAFIVGLLRVRSRLEFLDKSALDAIIKLSATIGVIPLYRLTVLHYTSSTLSIIPTPTYPSSTLTSSSAKACFYLFHSLPEILVVYYVHCTNLRARFNTTPHGDWQSDDVKHGIPRLRLDGVITEQVGVPQPEPLKQRKNKWWLKVALLVSRLGRRSKKPSDSDAESMVALLPMKSTTSDDGSIRSWRRW</sequence>
<dbReference type="Proteomes" id="UP000054248">
    <property type="component" value="Unassembled WGS sequence"/>
</dbReference>
<feature type="transmembrane region" description="Helical" evidence="1">
    <location>
        <begin position="146"/>
        <end position="169"/>
    </location>
</feature>
<dbReference type="OrthoDB" id="2562239at2759"/>
<feature type="transmembrane region" description="Helical" evidence="1">
    <location>
        <begin position="29"/>
        <end position="47"/>
    </location>
</feature>
<dbReference type="HOGENOM" id="CLU_060803_0_0_1"/>
<reference evidence="2 3" key="1">
    <citation type="submission" date="2014-04" db="EMBL/GenBank/DDBJ databases">
        <authorList>
            <consortium name="DOE Joint Genome Institute"/>
            <person name="Kuo A."/>
            <person name="Girlanda M."/>
            <person name="Perotto S."/>
            <person name="Kohler A."/>
            <person name="Nagy L.G."/>
            <person name="Floudas D."/>
            <person name="Copeland A."/>
            <person name="Barry K.W."/>
            <person name="Cichocki N."/>
            <person name="Veneault-Fourrey C."/>
            <person name="LaButti K."/>
            <person name="Lindquist E.A."/>
            <person name="Lipzen A."/>
            <person name="Lundell T."/>
            <person name="Morin E."/>
            <person name="Murat C."/>
            <person name="Sun H."/>
            <person name="Tunlid A."/>
            <person name="Henrissat B."/>
            <person name="Grigoriev I.V."/>
            <person name="Hibbett D.S."/>
            <person name="Martin F."/>
            <person name="Nordberg H.P."/>
            <person name="Cantor M.N."/>
            <person name="Hua S.X."/>
        </authorList>
    </citation>
    <scope>NUCLEOTIDE SEQUENCE [LARGE SCALE GENOMIC DNA]</scope>
    <source>
        <strain evidence="2 3">MUT 4182</strain>
    </source>
</reference>